<protein>
    <submittedName>
        <fullName evidence="1">Kinesin-domain-containing protein</fullName>
    </submittedName>
</protein>
<keyword evidence="2" id="KW-1185">Reference proteome</keyword>
<reference evidence="1" key="1">
    <citation type="journal article" date="2020" name="Stud. Mycol.">
        <title>101 Dothideomycetes genomes: a test case for predicting lifestyles and emergence of pathogens.</title>
        <authorList>
            <person name="Haridas S."/>
            <person name="Albert R."/>
            <person name="Binder M."/>
            <person name="Bloem J."/>
            <person name="Labutti K."/>
            <person name="Salamov A."/>
            <person name="Andreopoulos B."/>
            <person name="Baker S."/>
            <person name="Barry K."/>
            <person name="Bills G."/>
            <person name="Bluhm B."/>
            <person name="Cannon C."/>
            <person name="Castanera R."/>
            <person name="Culley D."/>
            <person name="Daum C."/>
            <person name="Ezra D."/>
            <person name="Gonzalez J."/>
            <person name="Henrissat B."/>
            <person name="Kuo A."/>
            <person name="Liang C."/>
            <person name="Lipzen A."/>
            <person name="Lutzoni F."/>
            <person name="Magnuson J."/>
            <person name="Mondo S."/>
            <person name="Nolan M."/>
            <person name="Ohm R."/>
            <person name="Pangilinan J."/>
            <person name="Park H.-J."/>
            <person name="Ramirez L."/>
            <person name="Alfaro M."/>
            <person name="Sun H."/>
            <person name="Tritt A."/>
            <person name="Yoshinaga Y."/>
            <person name="Zwiers L.-H."/>
            <person name="Turgeon B."/>
            <person name="Goodwin S."/>
            <person name="Spatafora J."/>
            <person name="Crous P."/>
            <person name="Grigoriev I."/>
        </authorList>
    </citation>
    <scope>NUCLEOTIDE SEQUENCE</scope>
    <source>
        <strain evidence="1">ATCC 200398</strain>
    </source>
</reference>
<comment type="caution">
    <text evidence="1">The sequence shown here is derived from an EMBL/GenBank/DDBJ whole genome shotgun (WGS) entry which is preliminary data.</text>
</comment>
<evidence type="ECO:0000313" key="2">
    <source>
        <dbReference type="Proteomes" id="UP000799755"/>
    </source>
</evidence>
<dbReference type="EMBL" id="MU003494">
    <property type="protein sequence ID" value="KAF2476623.1"/>
    <property type="molecule type" value="Genomic_DNA"/>
</dbReference>
<organism evidence="1 2">
    <name type="scientific">Lindgomyces ingoldianus</name>
    <dbReference type="NCBI Taxonomy" id="673940"/>
    <lineage>
        <taxon>Eukaryota</taxon>
        <taxon>Fungi</taxon>
        <taxon>Dikarya</taxon>
        <taxon>Ascomycota</taxon>
        <taxon>Pezizomycotina</taxon>
        <taxon>Dothideomycetes</taxon>
        <taxon>Pleosporomycetidae</taxon>
        <taxon>Pleosporales</taxon>
        <taxon>Lindgomycetaceae</taxon>
        <taxon>Lindgomyces</taxon>
    </lineage>
</organism>
<evidence type="ECO:0000313" key="1">
    <source>
        <dbReference type="EMBL" id="KAF2476623.1"/>
    </source>
</evidence>
<name>A0ACB6RBG2_9PLEO</name>
<accession>A0ACB6RBG2</accession>
<sequence length="1341" mass="148003">MVLRSCLATGSILNTIYSHSYLEVCIELPNDPKVLLRGWVSSQNNQLGSGHGRLGMFTSRVVVNSAGERSSTPKRIANNSFFPTKHLGLSVMSGLPRPGPPPGKKVPTMRPSSMRPPLNTARGRSATPAHNGRTSPAESVASSRVRSSPAPGTKRKQRDFDQDHGEETNINVVVRCRGRNDREVRENSGVVVSTDGIKGRIVDLSMGPNALSNKTYQFDKVFSPAADQNIIFDEVVAPILDEVCSSGIDNRVLGGFNCTIFAYGQTGTGKTYTMSGDISDILPLPDAAGIIPRVLFSLFNKLESTESENSVKCSFIELYNEELRDLLSADDHVKLKLFEDNNKKGHSSTLVQGMEECHIKTASRGIQLLREGSHKRQVAATKCNDLSSRSHTVFTITVLLKRTTDDGQEYMSSGKLNLVDLAGSENIQRSGAENKRATEAGLINKSLLTLGRVINALVDRGLHIPYRESKLTRLLQDSLGGQTKTCIIATVSPAKSNLEETISTLDYAFRAKNIRNKPQVNQLMSKKTLLKEFTTEIEKLKSELIATRQRNGVYLTQENFEEITTESESRRILSEEQRDKIETMEIHLRNKGQELFSLMTNFQNLKKDNEQAKITLEGTKSILEKTEIVLEHTRQNLAEESMLRKAHQKTEGDLADIGYDMISTLRKTTSDINGLRSKIRRKSDLQSQNRQNWASSQSQVYDTTSLVENRIEQFQAQQELMMNSLSTRMQTFVKDELNKLGASQTFLQEKMKAYNISEQEVNEQTTKACDDVNEVLGEIKTLREEVKERLGAGLNELSVAAEKISENIIIELEAFHTELHSSYSSLGREFKNTFDDLTRCLNEQQDENSQLHLQILNANTALLADEEKQKSVEERQQLLAQITSLINSSAEVQVERMNERISSVSEEISGANAAFNTKQTAYSQGMSAWSDRSKEIVFGVSKARDNVKAKIKTDFAVATQHSASIKDTTTSVHASTVKTVEAQMVHLNAQLHSLDDIVSRIRAQNNAHHTTHTVSLNALSSTVQSSYSSIGDHLSTSFARVQSLESDVAAQTTALKDTLLTLSEDSSIRTPLHELRDSISNQSLMEYSSTGETPQKTSYTVPSTLPRTDSQETILSHLRDRPASTDTVRSPTKGHVFNDATNTTLSDDNFFSSTMAKPNFSHSIITNTHSVPGMAGHSLRELDVNIVSQDSLKSPPLVSPSEVVTGNGGGPPPLKKQNRGEDGGSSKLPMKKMGRKTVGGLGASQGPGDRENLTITNFSASVGPGVVGGRRLRSHGSSSSEMRRRLNDLDVDLWICGSVLGITTFLGYLISGRFAEVMFSAEFPRRCLDFMDCFSLSMNTP</sequence>
<dbReference type="Proteomes" id="UP000799755">
    <property type="component" value="Unassembled WGS sequence"/>
</dbReference>
<proteinExistence type="predicted"/>
<gene>
    <name evidence="1" type="ORF">BDR25DRAFT_349702</name>
</gene>